<protein>
    <submittedName>
        <fullName evidence="8">Cation antiporter</fullName>
    </submittedName>
</protein>
<dbReference type="InterPro" id="IPR002758">
    <property type="entry name" value="Cation_antiport_E"/>
</dbReference>
<evidence type="ECO:0000256" key="4">
    <source>
        <dbReference type="ARBA" id="ARBA00022692"/>
    </source>
</evidence>
<dbReference type="HOGENOM" id="CLU_086615_3_1_0"/>
<keyword evidence="3" id="KW-1003">Cell membrane</keyword>
<evidence type="ECO:0000256" key="1">
    <source>
        <dbReference type="ARBA" id="ARBA00004651"/>
    </source>
</evidence>
<evidence type="ECO:0000313" key="8">
    <source>
        <dbReference type="EMBL" id="ADI15780.1"/>
    </source>
</evidence>
<dbReference type="eggNOG" id="COG1863">
    <property type="taxonomic scope" value="Bacteria"/>
</dbReference>
<evidence type="ECO:0000256" key="7">
    <source>
        <dbReference type="SAM" id="Phobius"/>
    </source>
</evidence>
<sequence>MNFFVLNVLLAILWMAINSNFSPASLVVGFLIGYLVVGFAQPLFGGSGYMARLWYAVYFALFFLGELFRSSFRVAADVLRPKLRQNISPAIVAVPLDVEGDFSVTLLANVISLTPGTLTLDVSDDKRVLYIHSMYGGDDPDAVRREIKSGLERRVLEVTR</sequence>
<evidence type="ECO:0000256" key="5">
    <source>
        <dbReference type="ARBA" id="ARBA00022989"/>
    </source>
</evidence>
<evidence type="ECO:0000256" key="2">
    <source>
        <dbReference type="ARBA" id="ARBA00006228"/>
    </source>
</evidence>
<comment type="subcellular location">
    <subcellularLocation>
        <location evidence="1">Cell membrane</location>
        <topology evidence="1">Multi-pass membrane protein</topology>
    </subcellularLocation>
</comment>
<keyword evidence="5 7" id="KW-1133">Transmembrane helix</keyword>
<dbReference type="GO" id="GO:0005886">
    <property type="term" value="C:plasma membrane"/>
    <property type="evidence" value="ECO:0007669"/>
    <property type="project" value="UniProtKB-SubCell"/>
</dbReference>
<comment type="similarity">
    <text evidence="2">Belongs to the CPA3 antiporters (TC 2.A.63) subunit E family.</text>
</comment>
<evidence type="ECO:0000256" key="3">
    <source>
        <dbReference type="ARBA" id="ARBA00022475"/>
    </source>
</evidence>
<dbReference type="Pfam" id="PF01899">
    <property type="entry name" value="MNHE"/>
    <property type="match status" value="1"/>
</dbReference>
<gene>
    <name evidence="8" type="ordered locus">Trad_2676</name>
</gene>
<evidence type="ECO:0000313" key="9">
    <source>
        <dbReference type="Proteomes" id="UP000000379"/>
    </source>
</evidence>
<dbReference type="RefSeq" id="WP_013179141.1">
    <property type="nucleotide sequence ID" value="NC_014221.1"/>
</dbReference>
<dbReference type="GO" id="GO:0008324">
    <property type="term" value="F:monoatomic cation transmembrane transporter activity"/>
    <property type="evidence" value="ECO:0007669"/>
    <property type="project" value="InterPro"/>
</dbReference>
<dbReference type="EMBL" id="CP002049">
    <property type="protein sequence ID" value="ADI15780.1"/>
    <property type="molecule type" value="Genomic_DNA"/>
</dbReference>
<dbReference type="PANTHER" id="PTHR34584">
    <property type="entry name" value="NA(+)/H(+) ANTIPORTER SUBUNIT E1"/>
    <property type="match status" value="1"/>
</dbReference>
<dbReference type="AlphaFoldDB" id="D7CUJ5"/>
<accession>D7CUJ5</accession>
<feature type="transmembrane region" description="Helical" evidence="7">
    <location>
        <begin position="53"/>
        <end position="72"/>
    </location>
</feature>
<dbReference type="PIRSF" id="PIRSF019239">
    <property type="entry name" value="MrpE"/>
    <property type="match status" value="1"/>
</dbReference>
<dbReference type="STRING" id="649638.Trad_2676"/>
<evidence type="ECO:0000256" key="6">
    <source>
        <dbReference type="ARBA" id="ARBA00023136"/>
    </source>
</evidence>
<name>D7CUJ5_TRURR</name>
<reference evidence="8 9" key="2">
    <citation type="journal article" date="2011" name="Stand. Genomic Sci.">
        <title>Complete genome sequence of Truepera radiovictrix type strain (RQ-24).</title>
        <authorList>
            <person name="Ivanova N."/>
            <person name="Rohde C."/>
            <person name="Munk C."/>
            <person name="Nolan M."/>
            <person name="Lucas S."/>
            <person name="Del Rio T.G."/>
            <person name="Tice H."/>
            <person name="Deshpande S."/>
            <person name="Cheng J.F."/>
            <person name="Tapia R."/>
            <person name="Han C."/>
            <person name="Goodwin L."/>
            <person name="Pitluck S."/>
            <person name="Liolios K."/>
            <person name="Mavromatis K."/>
            <person name="Mikhailova N."/>
            <person name="Pati A."/>
            <person name="Chen A."/>
            <person name="Palaniappan K."/>
            <person name="Land M."/>
            <person name="Hauser L."/>
            <person name="Chang Y.J."/>
            <person name="Jeffries C.D."/>
            <person name="Brambilla E."/>
            <person name="Rohde M."/>
            <person name="Goker M."/>
            <person name="Tindall B.J."/>
            <person name="Woyke T."/>
            <person name="Bristow J."/>
            <person name="Eisen J.A."/>
            <person name="Markowitz V."/>
            <person name="Hugenholtz P."/>
            <person name="Kyrpides N.C."/>
            <person name="Klenk H.P."/>
            <person name="Lapidus A."/>
        </authorList>
    </citation>
    <scope>NUCLEOTIDE SEQUENCE [LARGE SCALE GENOMIC DNA]</scope>
    <source>
        <strain evidence="9">DSM 17093 / CIP 108686 / LMG 22925 / RQ-24</strain>
    </source>
</reference>
<dbReference type="OrthoDB" id="9807187at2"/>
<dbReference type="PANTHER" id="PTHR34584:SF1">
    <property type="entry name" value="NA(+)_H(+) ANTIPORTER SUBUNIT E1"/>
    <property type="match status" value="1"/>
</dbReference>
<dbReference type="KEGG" id="tra:Trad_2676"/>
<keyword evidence="9" id="KW-1185">Reference proteome</keyword>
<keyword evidence="6 7" id="KW-0472">Membrane</keyword>
<reference evidence="9" key="1">
    <citation type="submission" date="2010-05" db="EMBL/GenBank/DDBJ databases">
        <title>The complete genome of Truepera radiovictris DSM 17093.</title>
        <authorList>
            <consortium name="US DOE Joint Genome Institute (JGI-PGF)"/>
            <person name="Lucas S."/>
            <person name="Copeland A."/>
            <person name="Lapidus A."/>
            <person name="Glavina del Rio T."/>
            <person name="Dalin E."/>
            <person name="Tice H."/>
            <person name="Bruce D."/>
            <person name="Goodwin L."/>
            <person name="Pitluck S."/>
            <person name="Kyrpides N."/>
            <person name="Mavromatis K."/>
            <person name="Ovchinnikova G."/>
            <person name="Munk A.C."/>
            <person name="Detter J.C."/>
            <person name="Han C."/>
            <person name="Tapia R."/>
            <person name="Land M."/>
            <person name="Hauser L."/>
            <person name="Markowitz V."/>
            <person name="Cheng J.-F."/>
            <person name="Hugenholtz P."/>
            <person name="Woyke T."/>
            <person name="Wu D."/>
            <person name="Tindall B."/>
            <person name="Pomrenke H.G."/>
            <person name="Brambilla E."/>
            <person name="Klenk H.-P."/>
            <person name="Eisen J.A."/>
        </authorList>
    </citation>
    <scope>NUCLEOTIDE SEQUENCE [LARGE SCALE GENOMIC DNA]</scope>
    <source>
        <strain evidence="9">DSM 17093 / CIP 108686 / LMG 22925 / RQ-24</strain>
    </source>
</reference>
<proteinExistence type="inferred from homology"/>
<organism evidence="8 9">
    <name type="scientific">Truepera radiovictrix (strain DSM 17093 / CIP 108686 / LMG 22925 / RQ-24)</name>
    <dbReference type="NCBI Taxonomy" id="649638"/>
    <lineage>
        <taxon>Bacteria</taxon>
        <taxon>Thermotogati</taxon>
        <taxon>Deinococcota</taxon>
        <taxon>Deinococci</taxon>
        <taxon>Trueperales</taxon>
        <taxon>Trueperaceae</taxon>
        <taxon>Truepera</taxon>
    </lineage>
</organism>
<dbReference type="Proteomes" id="UP000000379">
    <property type="component" value="Chromosome"/>
</dbReference>
<keyword evidence="4 7" id="KW-0812">Transmembrane</keyword>